<dbReference type="PANTHER" id="PTHR12603:SF36">
    <property type="entry name" value="RNA BINDING (RRM_RBD_RNP MOTIFS) FAMILY PROTEIN"/>
    <property type="match status" value="1"/>
</dbReference>
<dbReference type="SMART" id="SM00360">
    <property type="entry name" value="RRM"/>
    <property type="match status" value="1"/>
</dbReference>
<dbReference type="AlphaFoldDB" id="A0AAF0WB69"/>
<keyword evidence="5" id="KW-1185">Reference proteome</keyword>
<evidence type="ECO:0000256" key="1">
    <source>
        <dbReference type="PROSITE-ProRule" id="PRU00176"/>
    </source>
</evidence>
<sequence>MVICVWCWHHIMDMADKDGTEGRCPACRTSYIKEKIVETSDNLKVAEMSMEKKSKAKSKSKTSDGRKQLTSVRVVQRNLVYIMGLPLDLADEDLLQGKEYFAQYRKVMKVSISRTSVGHIQQFANDTCSVYITYSKEEEAVRCIQSVHGFTLNGRPLRACFGTIKYCHAWLRNAPCNNQDCLYLHEIGSHEVSFSKDEIISAYTRTRVQQIAGATYDPHPRSGSVLPPPADEFYPLLGIFFSPPNSSSGRSVDHTSFYTPAILGHPVTSGPSIQSIDSVKDKDESLNMSHNLVNSYDKFDRSRNLGLEREPIPVAETAIKKVCSDMPSLHPLSLNGALNAVTSCRDAFVSREHSELRSDEQSKVAGSANSEFEYDLLSFNFQRIKDPKVVTNFRVDPLTVNNKIADMGSSSNVDNIPLNSSAYTKNPASRFTKLDNGYNNSYMLSDGWKHAIDDVGESSIISNILSMDFNSWDDSSGSRDLAKLLGEAKNKQGTQGVSTSWKVQSSNQSRFSFAREDSEVPKSEPSLTNFGRALEDHHSFGNGFVSNGDYYLGKSNDLSPAKTSGNFANIHALGSNKSPGQLTLLTSGFSSISPPGFSGPAKAPPPGFSERIIYAYENEAQAELLMQRSLSAHNNQHHRHAEMSGNFSSHPDYYGSPINVSPFGQLSHPQSRNQVSNGNWDGWSELQGINDLSMAELLRSERMGINNLFNSYEDSKYRMAGSNNTYKSCSSLSRPQHKLKLINSRSRRLRFQTFKYCVLPSFYFYLNSCIYAVPKTRTTQSISNCFLAGY</sequence>
<reference evidence="4" key="2">
    <citation type="submission" date="2022-03" db="EMBL/GenBank/DDBJ databases">
        <title>Draft title - Genomic analysis of global carrot germplasm unveils the trajectory of domestication and the origin of high carotenoid orange carrot.</title>
        <authorList>
            <person name="Iorizzo M."/>
            <person name="Ellison S."/>
            <person name="Senalik D."/>
            <person name="Macko-Podgorni A."/>
            <person name="Grzebelus D."/>
            <person name="Bostan H."/>
            <person name="Rolling W."/>
            <person name="Curaba J."/>
            <person name="Simon P."/>
        </authorList>
    </citation>
    <scope>NUCLEOTIDE SEQUENCE</scope>
    <source>
        <tissue evidence="4">Leaf</tissue>
    </source>
</reference>
<evidence type="ECO:0000313" key="4">
    <source>
        <dbReference type="EMBL" id="WOG86722.1"/>
    </source>
</evidence>
<dbReference type="InterPro" id="IPR035979">
    <property type="entry name" value="RBD_domain_sf"/>
</dbReference>
<dbReference type="GO" id="GO:0030014">
    <property type="term" value="C:CCR4-NOT complex"/>
    <property type="evidence" value="ECO:0007669"/>
    <property type="project" value="InterPro"/>
</dbReference>
<dbReference type="Proteomes" id="UP000077755">
    <property type="component" value="Chromosome 2"/>
</dbReference>
<dbReference type="SUPFAM" id="SSF54928">
    <property type="entry name" value="RNA-binding domain, RBD"/>
    <property type="match status" value="1"/>
</dbReference>
<dbReference type="GO" id="GO:0004842">
    <property type="term" value="F:ubiquitin-protein transferase activity"/>
    <property type="evidence" value="ECO:0007669"/>
    <property type="project" value="InterPro"/>
</dbReference>
<dbReference type="CDD" id="cd12438">
    <property type="entry name" value="RRM_CNOT4"/>
    <property type="match status" value="1"/>
</dbReference>
<protein>
    <recommendedName>
        <fullName evidence="3">RRM domain-containing protein</fullName>
    </recommendedName>
</protein>
<dbReference type="InterPro" id="IPR003954">
    <property type="entry name" value="RRM_euk-type"/>
</dbReference>
<accession>A0AAF0WB69</accession>
<dbReference type="InterPro" id="IPR039780">
    <property type="entry name" value="Mot2"/>
</dbReference>
<dbReference type="SMART" id="SM00361">
    <property type="entry name" value="RRM_1"/>
    <property type="match status" value="1"/>
</dbReference>
<dbReference type="Gene3D" id="3.30.40.10">
    <property type="entry name" value="Zinc/RING finger domain, C3HC4 (zinc finger)"/>
    <property type="match status" value="1"/>
</dbReference>
<dbReference type="Pfam" id="PF00076">
    <property type="entry name" value="RRM_1"/>
    <property type="match status" value="1"/>
</dbReference>
<reference evidence="4" key="1">
    <citation type="journal article" date="2016" name="Nat. Genet.">
        <title>A high-quality carrot genome assembly provides new insights into carotenoid accumulation and asterid genome evolution.</title>
        <authorList>
            <person name="Iorizzo M."/>
            <person name="Ellison S."/>
            <person name="Senalik D."/>
            <person name="Zeng P."/>
            <person name="Satapoomin P."/>
            <person name="Huang J."/>
            <person name="Bowman M."/>
            <person name="Iovene M."/>
            <person name="Sanseverino W."/>
            <person name="Cavagnaro P."/>
            <person name="Yildiz M."/>
            <person name="Macko-Podgorni A."/>
            <person name="Moranska E."/>
            <person name="Grzebelus E."/>
            <person name="Grzebelus D."/>
            <person name="Ashrafi H."/>
            <person name="Zheng Z."/>
            <person name="Cheng S."/>
            <person name="Spooner D."/>
            <person name="Van Deynze A."/>
            <person name="Simon P."/>
        </authorList>
    </citation>
    <scope>NUCLEOTIDE SEQUENCE</scope>
    <source>
        <tissue evidence="4">Leaf</tissue>
    </source>
</reference>
<name>A0AAF0WB69_DAUCS</name>
<evidence type="ECO:0000259" key="3">
    <source>
        <dbReference type="PROSITE" id="PS50102"/>
    </source>
</evidence>
<dbReference type="InterPro" id="IPR012677">
    <property type="entry name" value="Nucleotide-bd_a/b_plait_sf"/>
</dbReference>
<dbReference type="InterPro" id="IPR013083">
    <property type="entry name" value="Znf_RING/FYVE/PHD"/>
</dbReference>
<dbReference type="Pfam" id="PF14570">
    <property type="entry name" value="zf-RING_4"/>
    <property type="match status" value="1"/>
</dbReference>
<proteinExistence type="predicted"/>
<dbReference type="EMBL" id="CP093344">
    <property type="protein sequence ID" value="WOG86722.1"/>
    <property type="molecule type" value="Genomic_DNA"/>
</dbReference>
<organism evidence="4 5">
    <name type="scientific">Daucus carota subsp. sativus</name>
    <name type="common">Carrot</name>
    <dbReference type="NCBI Taxonomy" id="79200"/>
    <lineage>
        <taxon>Eukaryota</taxon>
        <taxon>Viridiplantae</taxon>
        <taxon>Streptophyta</taxon>
        <taxon>Embryophyta</taxon>
        <taxon>Tracheophyta</taxon>
        <taxon>Spermatophyta</taxon>
        <taxon>Magnoliopsida</taxon>
        <taxon>eudicotyledons</taxon>
        <taxon>Gunneridae</taxon>
        <taxon>Pentapetalae</taxon>
        <taxon>asterids</taxon>
        <taxon>campanulids</taxon>
        <taxon>Apiales</taxon>
        <taxon>Apiaceae</taxon>
        <taxon>Apioideae</taxon>
        <taxon>Scandiceae</taxon>
        <taxon>Daucinae</taxon>
        <taxon>Daucus</taxon>
        <taxon>Daucus sect. Daucus</taxon>
    </lineage>
</organism>
<evidence type="ECO:0000256" key="2">
    <source>
        <dbReference type="SAM" id="MobiDB-lite"/>
    </source>
</evidence>
<dbReference type="Gene3D" id="3.30.70.330">
    <property type="match status" value="1"/>
</dbReference>
<dbReference type="FunFam" id="3.30.70.330:FF:000161">
    <property type="entry name" value="RNA binding (RRM/RBD/RNP motifs) family protein"/>
    <property type="match status" value="1"/>
</dbReference>
<dbReference type="PANTHER" id="PTHR12603">
    <property type="entry name" value="CCR4-NOT TRANSCRIPTION COMPLEX RELATED"/>
    <property type="match status" value="1"/>
</dbReference>
<feature type="region of interest" description="Disordered" evidence="2">
    <location>
        <begin position="49"/>
        <end position="68"/>
    </location>
</feature>
<feature type="domain" description="RRM" evidence="3">
    <location>
        <begin position="78"/>
        <end position="164"/>
    </location>
</feature>
<keyword evidence="1" id="KW-0694">RNA-binding</keyword>
<dbReference type="InterPro" id="IPR034261">
    <property type="entry name" value="CNOT4_RRM"/>
</dbReference>
<evidence type="ECO:0000313" key="5">
    <source>
        <dbReference type="Proteomes" id="UP000077755"/>
    </source>
</evidence>
<dbReference type="GO" id="GO:0016567">
    <property type="term" value="P:protein ubiquitination"/>
    <property type="evidence" value="ECO:0007669"/>
    <property type="project" value="TreeGrafter"/>
</dbReference>
<dbReference type="PROSITE" id="PS50102">
    <property type="entry name" value="RRM"/>
    <property type="match status" value="1"/>
</dbReference>
<gene>
    <name evidence="4" type="ORF">DCAR_0205940</name>
</gene>
<dbReference type="GO" id="GO:0003723">
    <property type="term" value="F:RNA binding"/>
    <property type="evidence" value="ECO:0007669"/>
    <property type="project" value="UniProtKB-UniRule"/>
</dbReference>
<dbReference type="InterPro" id="IPR000504">
    <property type="entry name" value="RRM_dom"/>
</dbReference>